<name>H3NIG8_9LACT</name>
<dbReference type="InterPro" id="IPR036452">
    <property type="entry name" value="Ribo_hydro-like"/>
</dbReference>
<dbReference type="Proteomes" id="UP000006190">
    <property type="component" value="Unassembled WGS sequence"/>
</dbReference>
<dbReference type="RefSeq" id="WP_006308684.1">
    <property type="nucleotide sequence ID" value="NZ_JH601133.1"/>
</dbReference>
<keyword evidence="2" id="KW-0326">Glycosidase</keyword>
<comment type="caution">
    <text evidence="4">The sequence shown here is derived from an EMBL/GenBank/DDBJ whole genome shotgun (WGS) entry which is preliminary data.</text>
</comment>
<keyword evidence="5" id="KW-1185">Reference proteome</keyword>
<dbReference type="HOGENOM" id="CLU_036838_11_0_9"/>
<reference evidence="4 5" key="1">
    <citation type="submission" date="2012-01" db="EMBL/GenBank/DDBJ databases">
        <title>The Genome Sequence of Facklamia languida CCUG 37842.</title>
        <authorList>
            <consortium name="The Broad Institute Genome Sequencing Platform"/>
            <person name="Earl A."/>
            <person name="Ward D."/>
            <person name="Feldgarden M."/>
            <person name="Gevers D."/>
            <person name="Huys G."/>
            <person name="Young S.K."/>
            <person name="Zeng Q."/>
            <person name="Gargeya S."/>
            <person name="Fitzgerald M."/>
            <person name="Haas B."/>
            <person name="Abouelleil A."/>
            <person name="Alvarado L."/>
            <person name="Arachchi H.M."/>
            <person name="Berlin A."/>
            <person name="Chapman S.B."/>
            <person name="Gearin G."/>
            <person name="Goldberg J."/>
            <person name="Griggs A."/>
            <person name="Gujja S."/>
            <person name="Hansen M."/>
            <person name="Heiman D."/>
            <person name="Howarth C."/>
            <person name="Larimer J."/>
            <person name="Lui A."/>
            <person name="MacDonald P.J.P."/>
            <person name="McCowen C."/>
            <person name="Montmayeur A."/>
            <person name="Murphy C."/>
            <person name="Neiman D."/>
            <person name="Pearson M."/>
            <person name="Priest M."/>
            <person name="Roberts A."/>
            <person name="Saif S."/>
            <person name="Shea T."/>
            <person name="Sisk P."/>
            <person name="Stolte C."/>
            <person name="Sykes S."/>
            <person name="Wortman J."/>
            <person name="Nusbaum C."/>
            <person name="Birren B."/>
        </authorList>
    </citation>
    <scope>NUCLEOTIDE SEQUENCE [LARGE SCALE GENOMIC DNA]</scope>
    <source>
        <strain evidence="4 5">CCUG 37842</strain>
    </source>
</reference>
<protein>
    <recommendedName>
        <fullName evidence="3">Inosine/uridine-preferring nucleoside hydrolase domain-containing protein</fullName>
    </recommendedName>
</protein>
<proteinExistence type="predicted"/>
<dbReference type="PANTHER" id="PTHR12304">
    <property type="entry name" value="INOSINE-URIDINE PREFERRING NUCLEOSIDE HYDROLASE"/>
    <property type="match status" value="1"/>
</dbReference>
<evidence type="ECO:0000256" key="2">
    <source>
        <dbReference type="ARBA" id="ARBA00023295"/>
    </source>
</evidence>
<gene>
    <name evidence="4" type="ORF">HMPREF9708_00657</name>
</gene>
<keyword evidence="1" id="KW-0378">Hydrolase</keyword>
<dbReference type="EMBL" id="AGEG01000006">
    <property type="protein sequence ID" value="EHR37478.1"/>
    <property type="molecule type" value="Genomic_DNA"/>
</dbReference>
<dbReference type="SUPFAM" id="SSF53590">
    <property type="entry name" value="Nucleoside hydrolase"/>
    <property type="match status" value="1"/>
</dbReference>
<dbReference type="STRING" id="883113.HMPREF9708_00657"/>
<feature type="domain" description="Inosine/uridine-preferring nucleoside hydrolase" evidence="3">
    <location>
        <begin position="6"/>
        <end position="277"/>
    </location>
</feature>
<dbReference type="Gene3D" id="3.90.245.10">
    <property type="entry name" value="Ribonucleoside hydrolase-like"/>
    <property type="match status" value="1"/>
</dbReference>
<dbReference type="InterPro" id="IPR023186">
    <property type="entry name" value="IUNH"/>
</dbReference>
<dbReference type="GO" id="GO:0008477">
    <property type="term" value="F:purine nucleosidase activity"/>
    <property type="evidence" value="ECO:0007669"/>
    <property type="project" value="TreeGrafter"/>
</dbReference>
<evidence type="ECO:0000313" key="4">
    <source>
        <dbReference type="EMBL" id="EHR37478.1"/>
    </source>
</evidence>
<evidence type="ECO:0000259" key="3">
    <source>
        <dbReference type="Pfam" id="PF01156"/>
    </source>
</evidence>
<organism evidence="4 5">
    <name type="scientific">Facklamia languida CCUG 37842</name>
    <dbReference type="NCBI Taxonomy" id="883113"/>
    <lineage>
        <taxon>Bacteria</taxon>
        <taxon>Bacillati</taxon>
        <taxon>Bacillota</taxon>
        <taxon>Bacilli</taxon>
        <taxon>Lactobacillales</taxon>
        <taxon>Aerococcaceae</taxon>
        <taxon>Facklamia</taxon>
    </lineage>
</organism>
<dbReference type="PATRIC" id="fig|883113.3.peg.659"/>
<dbReference type="Pfam" id="PF01156">
    <property type="entry name" value="IU_nuc_hydro"/>
    <property type="match status" value="1"/>
</dbReference>
<dbReference type="InterPro" id="IPR001910">
    <property type="entry name" value="Inosine/uridine_hydrolase_dom"/>
</dbReference>
<evidence type="ECO:0000256" key="1">
    <source>
        <dbReference type="ARBA" id="ARBA00022801"/>
    </source>
</evidence>
<accession>H3NIG8</accession>
<dbReference type="eggNOG" id="COG1957">
    <property type="taxonomic scope" value="Bacteria"/>
</dbReference>
<dbReference type="AlphaFoldDB" id="H3NIG8"/>
<dbReference type="PANTHER" id="PTHR12304:SF4">
    <property type="entry name" value="URIDINE NUCLEOSIDASE"/>
    <property type="match status" value="1"/>
</dbReference>
<dbReference type="OrthoDB" id="9797882at2"/>
<dbReference type="GO" id="GO:0005829">
    <property type="term" value="C:cytosol"/>
    <property type="evidence" value="ECO:0007669"/>
    <property type="project" value="TreeGrafter"/>
</dbReference>
<dbReference type="GO" id="GO:0006152">
    <property type="term" value="P:purine nucleoside catabolic process"/>
    <property type="evidence" value="ECO:0007669"/>
    <property type="project" value="TreeGrafter"/>
</dbReference>
<sequence length="280" mass="31259">MTHHKVILDLDPGIDDSLALILAVMATPFEILGVSIVSGNVDSDQGARNATYVLDFLNQHQIPIIKGADRPLVIPYQDARDTHGQDGLSNQIFASEDRSCDQDVLSFYRSAVDHFPQSISLLALGPLTNLAQVAQADPGLLSRFKEIRIMGGVHTVQGNCSPVGEYNFWCDPHAAQLFFDQADLPPTYLYTLDVTYSILMTPNLREYIHQLRRPLAQFVWTITQFYVDFHWQAERTLGCVINDPLVVADLLEPMVTFKPAHVTIQTQGDCRGQSCVTYQP</sequence>
<evidence type="ECO:0000313" key="5">
    <source>
        <dbReference type="Proteomes" id="UP000006190"/>
    </source>
</evidence>